<organism evidence="1">
    <name type="scientific">uncultured Dysgonomonas sp</name>
    <dbReference type="NCBI Taxonomy" id="206096"/>
    <lineage>
        <taxon>Bacteria</taxon>
        <taxon>Pseudomonadati</taxon>
        <taxon>Bacteroidota</taxon>
        <taxon>Bacteroidia</taxon>
        <taxon>Bacteroidales</taxon>
        <taxon>Dysgonomonadaceae</taxon>
        <taxon>Dysgonomonas</taxon>
        <taxon>environmental samples</taxon>
    </lineage>
</organism>
<dbReference type="EMBL" id="FLUL01000001">
    <property type="protein sequence ID" value="SBV98875.1"/>
    <property type="molecule type" value="Genomic_DNA"/>
</dbReference>
<dbReference type="AlphaFoldDB" id="A0A212JI12"/>
<protein>
    <submittedName>
        <fullName evidence="1">Uncharacterized protein</fullName>
    </submittedName>
</protein>
<proteinExistence type="predicted"/>
<reference evidence="1" key="1">
    <citation type="submission" date="2016-04" db="EMBL/GenBank/DDBJ databases">
        <authorList>
            <person name="Evans L.H."/>
            <person name="Alamgir A."/>
            <person name="Owens N."/>
            <person name="Weber N.D."/>
            <person name="Virtaneva K."/>
            <person name="Barbian K."/>
            <person name="Babar A."/>
            <person name="Rosenke K."/>
        </authorList>
    </citation>
    <scope>NUCLEOTIDE SEQUENCE</scope>
    <source>
        <strain evidence="1">86-2</strain>
    </source>
</reference>
<evidence type="ECO:0000313" key="1">
    <source>
        <dbReference type="EMBL" id="SBV98875.1"/>
    </source>
</evidence>
<sequence>MPDCSMFISTRKTKSNKGNTYLLNLECHYFYIEPSLYEIILIAQNTK</sequence>
<gene>
    <name evidence="1" type="ORF">KL86DYS2_11526</name>
</gene>
<accession>A0A212JI12</accession>
<name>A0A212JI12_9BACT</name>